<dbReference type="Proteomes" id="UP000199400">
    <property type="component" value="Unassembled WGS sequence"/>
</dbReference>
<evidence type="ECO:0000256" key="1">
    <source>
        <dbReference type="SAM" id="Phobius"/>
    </source>
</evidence>
<evidence type="ECO:0000313" key="3">
    <source>
        <dbReference type="Proteomes" id="UP000199400"/>
    </source>
</evidence>
<feature type="transmembrane region" description="Helical" evidence="1">
    <location>
        <begin position="99"/>
        <end position="117"/>
    </location>
</feature>
<keyword evidence="1" id="KW-1133">Transmembrane helix</keyword>
<dbReference type="EMBL" id="FOMX01000039">
    <property type="protein sequence ID" value="SFF25931.1"/>
    <property type="molecule type" value="Genomic_DNA"/>
</dbReference>
<dbReference type="OrthoDB" id="5517151at2"/>
<organism evidence="2 3">
    <name type="scientific">Nannocystis exedens</name>
    <dbReference type="NCBI Taxonomy" id="54"/>
    <lineage>
        <taxon>Bacteria</taxon>
        <taxon>Pseudomonadati</taxon>
        <taxon>Myxococcota</taxon>
        <taxon>Polyangia</taxon>
        <taxon>Nannocystales</taxon>
        <taxon>Nannocystaceae</taxon>
        <taxon>Nannocystis</taxon>
    </lineage>
</organism>
<dbReference type="RefSeq" id="WP_096333403.1">
    <property type="nucleotide sequence ID" value="NZ_FOMX01000039.1"/>
</dbReference>
<protein>
    <recommendedName>
        <fullName evidence="4">DUF2269 family protein</fullName>
    </recommendedName>
</protein>
<name>A0A1I2HBG4_9BACT</name>
<proteinExistence type="predicted"/>
<evidence type="ECO:0008006" key="4">
    <source>
        <dbReference type="Google" id="ProtNLM"/>
    </source>
</evidence>
<keyword evidence="3" id="KW-1185">Reference proteome</keyword>
<feature type="transmembrane region" description="Helical" evidence="1">
    <location>
        <begin position="74"/>
        <end position="92"/>
    </location>
</feature>
<dbReference type="AlphaFoldDB" id="A0A1I2HBG4"/>
<reference evidence="3" key="1">
    <citation type="submission" date="2016-10" db="EMBL/GenBank/DDBJ databases">
        <authorList>
            <person name="Varghese N."/>
            <person name="Submissions S."/>
        </authorList>
    </citation>
    <scope>NUCLEOTIDE SEQUENCE [LARGE SCALE GENOMIC DNA]</scope>
    <source>
        <strain evidence="3">ATCC 25963</strain>
    </source>
</reference>
<keyword evidence="1" id="KW-0472">Membrane</keyword>
<sequence>MSYELFLVLHIFGIVLLFMGLGGLAFHGIAGGTRETNPARGLVAATHGVGTLLIVAAGFGMLGVKYGGAMPGWVHPKLLAWICLAAAPALVARKPGAGRVLWFVAPLLGLLAAYFGLNHK</sequence>
<evidence type="ECO:0000313" key="2">
    <source>
        <dbReference type="EMBL" id="SFF25931.1"/>
    </source>
</evidence>
<feature type="transmembrane region" description="Helical" evidence="1">
    <location>
        <begin position="42"/>
        <end position="62"/>
    </location>
</feature>
<accession>A0A1I2HBG4</accession>
<feature type="transmembrane region" description="Helical" evidence="1">
    <location>
        <begin position="6"/>
        <end position="30"/>
    </location>
</feature>
<keyword evidence="1" id="KW-0812">Transmembrane</keyword>
<gene>
    <name evidence="2" type="ORF">SAMN02745121_07790</name>
</gene>